<sequence>MGSSGLSTDLDIKIYINNKQSGLGHALHGDDFLTDVRPLFSSKKEANQSLVSKREVKRSLFKTSQELIKSNKSSKRQPSLKGDPLSSHPEKDSKSTMQLRVNKKKSYFEHNFSDDEEDVFMSISDDDSTWKPDSNKSRNCNDLDQSSDSDCESPQASKIASKPRSAASLAPSVTQLENNSVHESDGDEDDDNYSNDNDQTPKPSGRNIKSERRRLRNTGQQYTTSSGKTVKARKCRTLPNCKPKWCKIKEIPEEERQKIFEEYWALGDFNKRAQYVSSRIIKNQVKTSKRRGEEPKKDRTCTLEYSLIYNQTRLTVSKGCFLATLDENDKFVRGLLERRSSTLQVADDARGKHPPANKLPEEVRQGVVSHIRKFPAYISHYSRRHTAQLYLGSHLNVAIMHNLYLEEGNPKVSYHTYLDIFKRLRPKLKFKNPQIDTCVTCDSFKNSVEAEGESTPKIGVRVITEYSDHTKITAIT</sequence>
<feature type="compositionally biased region" description="Polar residues" evidence="1">
    <location>
        <begin position="171"/>
        <end position="181"/>
    </location>
</feature>
<feature type="compositionally biased region" description="Basic and acidic residues" evidence="1">
    <location>
        <begin position="128"/>
        <end position="141"/>
    </location>
</feature>
<dbReference type="Proteomes" id="UP001219518">
    <property type="component" value="Unassembled WGS sequence"/>
</dbReference>
<comment type="caution">
    <text evidence="2">The sequence shown here is derived from an EMBL/GenBank/DDBJ whole genome shotgun (WGS) entry which is preliminary data.</text>
</comment>
<evidence type="ECO:0000256" key="1">
    <source>
        <dbReference type="SAM" id="MobiDB-lite"/>
    </source>
</evidence>
<evidence type="ECO:0000313" key="2">
    <source>
        <dbReference type="EMBL" id="KAK3908150.1"/>
    </source>
</evidence>
<feature type="region of interest" description="Disordered" evidence="1">
    <location>
        <begin position="125"/>
        <end position="230"/>
    </location>
</feature>
<keyword evidence="3" id="KW-1185">Reference proteome</keyword>
<evidence type="ECO:0000313" key="3">
    <source>
        <dbReference type="Proteomes" id="UP001219518"/>
    </source>
</evidence>
<proteinExistence type="predicted"/>
<reference evidence="2" key="2">
    <citation type="journal article" date="2023" name="BMC Genomics">
        <title>Pest status, molecular evolution, and epigenetic factors derived from the genome assembly of Frankliniella fusca, a thysanopteran phytovirus vector.</title>
        <authorList>
            <person name="Catto M.A."/>
            <person name="Labadie P.E."/>
            <person name="Jacobson A.L."/>
            <person name="Kennedy G.G."/>
            <person name="Srinivasan R."/>
            <person name="Hunt B.G."/>
        </authorList>
    </citation>
    <scope>NUCLEOTIDE SEQUENCE</scope>
    <source>
        <strain evidence="2">PL_HMW_Pooled</strain>
    </source>
</reference>
<reference evidence="2" key="1">
    <citation type="submission" date="2021-07" db="EMBL/GenBank/DDBJ databases">
        <authorList>
            <person name="Catto M.A."/>
            <person name="Jacobson A."/>
            <person name="Kennedy G."/>
            <person name="Labadie P."/>
            <person name="Hunt B.G."/>
            <person name="Srinivasan R."/>
        </authorList>
    </citation>
    <scope>NUCLEOTIDE SEQUENCE</scope>
    <source>
        <strain evidence="2">PL_HMW_Pooled</strain>
        <tissue evidence="2">Head</tissue>
    </source>
</reference>
<dbReference type="PANTHER" id="PTHR10773:SF19">
    <property type="match status" value="1"/>
</dbReference>
<dbReference type="AlphaFoldDB" id="A0AAE1L6I5"/>
<dbReference type="EMBL" id="JAHWGI010000031">
    <property type="protein sequence ID" value="KAK3908150.1"/>
    <property type="molecule type" value="Genomic_DNA"/>
</dbReference>
<protein>
    <submittedName>
        <fullName evidence="2">Conopeptide-Ac1</fullName>
    </submittedName>
</protein>
<feature type="compositionally biased region" description="Polar residues" evidence="1">
    <location>
        <begin position="217"/>
        <end position="228"/>
    </location>
</feature>
<accession>A0AAE1L6I5</accession>
<name>A0AAE1L6I5_9NEOP</name>
<gene>
    <name evidence="2" type="ORF">KUF71_018662</name>
</gene>
<organism evidence="2 3">
    <name type="scientific">Frankliniella fusca</name>
    <dbReference type="NCBI Taxonomy" id="407009"/>
    <lineage>
        <taxon>Eukaryota</taxon>
        <taxon>Metazoa</taxon>
        <taxon>Ecdysozoa</taxon>
        <taxon>Arthropoda</taxon>
        <taxon>Hexapoda</taxon>
        <taxon>Insecta</taxon>
        <taxon>Pterygota</taxon>
        <taxon>Neoptera</taxon>
        <taxon>Paraneoptera</taxon>
        <taxon>Thysanoptera</taxon>
        <taxon>Terebrantia</taxon>
        <taxon>Thripoidea</taxon>
        <taxon>Thripidae</taxon>
        <taxon>Frankliniella</taxon>
    </lineage>
</organism>
<feature type="region of interest" description="Disordered" evidence="1">
    <location>
        <begin position="67"/>
        <end position="99"/>
    </location>
</feature>
<dbReference type="PANTHER" id="PTHR10773">
    <property type="entry name" value="DNA-DIRECTED RNA POLYMERASES I, II, AND III SUBUNIT RPABC2"/>
    <property type="match status" value="1"/>
</dbReference>